<dbReference type="AlphaFoldDB" id="A0A017SXP7"/>
<comment type="caution">
    <text evidence="10">The sequence shown here is derived from an EMBL/GenBank/DDBJ whole genome shotgun (WGS) entry which is preliminary data.</text>
</comment>
<dbReference type="InterPro" id="IPR003593">
    <property type="entry name" value="AAA+_ATPase"/>
</dbReference>
<feature type="domain" description="ABC transmembrane type-1" evidence="9">
    <location>
        <begin position="19"/>
        <end position="290"/>
    </location>
</feature>
<keyword evidence="4" id="KW-0067">ATP-binding</keyword>
<dbReference type="STRING" id="1192034.CAP_8749"/>
<dbReference type="Gene3D" id="1.20.1560.10">
    <property type="entry name" value="ABC transporter type 1, transmembrane domain"/>
    <property type="match status" value="1"/>
</dbReference>
<protein>
    <submittedName>
        <fullName evidence="10">Uncharacterized protein</fullName>
    </submittedName>
</protein>
<name>A0A017SXP7_9BACT</name>
<dbReference type="OrthoDB" id="9760776at2"/>
<dbReference type="InterPro" id="IPR003439">
    <property type="entry name" value="ABC_transporter-like_ATP-bd"/>
</dbReference>
<keyword evidence="6 7" id="KW-0472">Membrane</keyword>
<dbReference type="PROSITE" id="PS50893">
    <property type="entry name" value="ABC_TRANSPORTER_2"/>
    <property type="match status" value="1"/>
</dbReference>
<dbReference type="EMBL" id="ASRX01000091">
    <property type="protein sequence ID" value="EYF01036.1"/>
    <property type="molecule type" value="Genomic_DNA"/>
</dbReference>
<keyword evidence="11" id="KW-1185">Reference proteome</keyword>
<feature type="transmembrane region" description="Helical" evidence="7">
    <location>
        <begin position="18"/>
        <end position="40"/>
    </location>
</feature>
<dbReference type="Gene3D" id="3.40.50.300">
    <property type="entry name" value="P-loop containing nucleotide triphosphate hydrolases"/>
    <property type="match status" value="1"/>
</dbReference>
<dbReference type="NCBIfam" id="TIGR01194">
    <property type="entry name" value="cyc_pep_trnsptr"/>
    <property type="match status" value="1"/>
</dbReference>
<dbReference type="GO" id="GO:0005524">
    <property type="term" value="F:ATP binding"/>
    <property type="evidence" value="ECO:0007669"/>
    <property type="project" value="UniProtKB-KW"/>
</dbReference>
<dbReference type="RefSeq" id="WP_044250065.1">
    <property type="nucleotide sequence ID" value="NZ_ASRX01000091.1"/>
</dbReference>
<dbReference type="SUPFAM" id="SSF52540">
    <property type="entry name" value="P-loop containing nucleoside triphosphate hydrolases"/>
    <property type="match status" value="1"/>
</dbReference>
<dbReference type="eggNOG" id="COG4615">
    <property type="taxonomic scope" value="Bacteria"/>
</dbReference>
<dbReference type="Pfam" id="PF00005">
    <property type="entry name" value="ABC_tran"/>
    <property type="match status" value="1"/>
</dbReference>
<feature type="transmembrane region" description="Helical" evidence="7">
    <location>
        <begin position="46"/>
        <end position="64"/>
    </location>
</feature>
<dbReference type="CDD" id="cd03228">
    <property type="entry name" value="ABCC_MRP_Like"/>
    <property type="match status" value="1"/>
</dbReference>
<keyword evidence="3" id="KW-0547">Nucleotide-binding</keyword>
<reference evidence="10 11" key="1">
    <citation type="submission" date="2013-05" db="EMBL/GenBank/DDBJ databases">
        <title>Genome assembly of Chondromyces apiculatus DSM 436.</title>
        <authorList>
            <person name="Sharma G."/>
            <person name="Khatri I."/>
            <person name="Kaur C."/>
            <person name="Mayilraj S."/>
            <person name="Subramanian S."/>
        </authorList>
    </citation>
    <scope>NUCLEOTIDE SEQUENCE [LARGE SCALE GENOMIC DNA]</scope>
    <source>
        <strain evidence="10 11">DSM 436</strain>
    </source>
</reference>
<feature type="transmembrane region" description="Helical" evidence="7">
    <location>
        <begin position="267"/>
        <end position="289"/>
    </location>
</feature>
<evidence type="ECO:0000313" key="10">
    <source>
        <dbReference type="EMBL" id="EYF01036.1"/>
    </source>
</evidence>
<evidence type="ECO:0000256" key="4">
    <source>
        <dbReference type="ARBA" id="ARBA00022840"/>
    </source>
</evidence>
<evidence type="ECO:0000259" key="9">
    <source>
        <dbReference type="PROSITE" id="PS50929"/>
    </source>
</evidence>
<dbReference type="InterPro" id="IPR027417">
    <property type="entry name" value="P-loop_NTPase"/>
</dbReference>
<accession>A0A017SXP7</accession>
<dbReference type="InterPro" id="IPR005898">
    <property type="entry name" value="Cyc_pep_transpt_SyrD/YojI"/>
</dbReference>
<dbReference type="InterPro" id="IPR011527">
    <property type="entry name" value="ABC1_TM_dom"/>
</dbReference>
<feature type="transmembrane region" description="Helical" evidence="7">
    <location>
        <begin position="122"/>
        <end position="143"/>
    </location>
</feature>
<evidence type="ECO:0000259" key="8">
    <source>
        <dbReference type="PROSITE" id="PS50893"/>
    </source>
</evidence>
<dbReference type="SUPFAM" id="SSF90123">
    <property type="entry name" value="ABC transporter transmembrane region"/>
    <property type="match status" value="1"/>
</dbReference>
<feature type="transmembrane region" description="Helical" evidence="7">
    <location>
        <begin position="235"/>
        <end position="255"/>
    </location>
</feature>
<evidence type="ECO:0000256" key="3">
    <source>
        <dbReference type="ARBA" id="ARBA00022741"/>
    </source>
</evidence>
<dbReference type="Proteomes" id="UP000019678">
    <property type="component" value="Unassembled WGS sequence"/>
</dbReference>
<dbReference type="GO" id="GO:0034040">
    <property type="term" value="F:ATPase-coupled lipid transmembrane transporter activity"/>
    <property type="evidence" value="ECO:0007669"/>
    <property type="project" value="TreeGrafter"/>
</dbReference>
<dbReference type="PROSITE" id="PS50929">
    <property type="entry name" value="ABC_TM1F"/>
    <property type="match status" value="1"/>
</dbReference>
<dbReference type="PANTHER" id="PTHR24221:SF654">
    <property type="entry name" value="ATP-BINDING CASSETTE SUB-FAMILY B MEMBER 6"/>
    <property type="match status" value="1"/>
</dbReference>
<feature type="transmembrane region" description="Helical" evidence="7">
    <location>
        <begin position="149"/>
        <end position="167"/>
    </location>
</feature>
<evidence type="ECO:0000313" key="11">
    <source>
        <dbReference type="Proteomes" id="UP000019678"/>
    </source>
</evidence>
<dbReference type="PANTHER" id="PTHR24221">
    <property type="entry name" value="ATP-BINDING CASSETTE SUB-FAMILY B"/>
    <property type="match status" value="1"/>
</dbReference>
<evidence type="ECO:0000256" key="7">
    <source>
        <dbReference type="SAM" id="Phobius"/>
    </source>
</evidence>
<dbReference type="InterPro" id="IPR039421">
    <property type="entry name" value="Type_1_exporter"/>
</dbReference>
<dbReference type="GO" id="GO:0015833">
    <property type="term" value="P:peptide transport"/>
    <property type="evidence" value="ECO:0007669"/>
    <property type="project" value="InterPro"/>
</dbReference>
<dbReference type="GO" id="GO:0140359">
    <property type="term" value="F:ABC-type transporter activity"/>
    <property type="evidence" value="ECO:0007669"/>
    <property type="project" value="InterPro"/>
</dbReference>
<dbReference type="GO" id="GO:1904680">
    <property type="term" value="F:peptide transmembrane transporter activity"/>
    <property type="evidence" value="ECO:0007669"/>
    <property type="project" value="InterPro"/>
</dbReference>
<dbReference type="SMART" id="SM00382">
    <property type="entry name" value="AAA"/>
    <property type="match status" value="1"/>
</dbReference>
<proteinExistence type="predicted"/>
<evidence type="ECO:0000256" key="5">
    <source>
        <dbReference type="ARBA" id="ARBA00022989"/>
    </source>
</evidence>
<dbReference type="GO" id="GO:0016887">
    <property type="term" value="F:ATP hydrolysis activity"/>
    <property type="evidence" value="ECO:0007669"/>
    <property type="project" value="InterPro"/>
</dbReference>
<evidence type="ECO:0000256" key="1">
    <source>
        <dbReference type="ARBA" id="ARBA00004651"/>
    </source>
</evidence>
<comment type="subcellular location">
    <subcellularLocation>
        <location evidence="1">Cell membrane</location>
        <topology evidence="1">Multi-pass membrane protein</topology>
    </subcellularLocation>
</comment>
<gene>
    <name evidence="10" type="ORF">CAP_8749</name>
</gene>
<keyword evidence="5 7" id="KW-1133">Transmembrane helix</keyword>
<dbReference type="GO" id="GO:0005886">
    <property type="term" value="C:plasma membrane"/>
    <property type="evidence" value="ECO:0007669"/>
    <property type="project" value="UniProtKB-SubCell"/>
</dbReference>
<feature type="domain" description="ABC transporter" evidence="8">
    <location>
        <begin position="329"/>
        <end position="558"/>
    </location>
</feature>
<sequence>MTVLQLLSKEAANNRRHVLLAASLAGGTNALVLGLVNLAAETPGEAPFRTFVFFLLAVALYGICARYTHKRTAEIVQSALLRIKVRIVDQVERAEFEQLERIGASEINDRITENMTVISDSAALLANLMQSLCILFFATLYLVSLSLPAFVMMVFVLGVGSTVYASMQVEVRTHLMRAAQKRLVFFESLMDLLGGFKEVKFSRRRGRELRAEIEGTGEALRDSTLKAAYLFADHWVFSNLMLFTLIGALAFVLPMHTKVDAVTLGSLVSAGMFVWAPVGGVIGGVPAYVRCNVALTQIEALEAKLEAATRGAVNGAGGENPWEDGIATIEAKEIVYEYPSDTSGGGMFRIGPMSLTIKAGEVLFIVGGNGSGKSTFLKVLTGLYAPTSGLLRVNGIPVQTDDAAAYREHISAIFSDFHLFAKLYGVLGAEEAEVQRLLVQMQLEDKTAFKEDRFTRRNLSTGQKKRLAMIVALLEDRPIYVFDEWPADQDPEFRKYFYEELLPLLQGRGKTVIAVSHDDRYFHCADRVVKLAEGKIQSVVAGAERRGAQTSAPAADREGSS</sequence>
<keyword evidence="2 7" id="KW-0812">Transmembrane</keyword>
<evidence type="ECO:0000256" key="6">
    <source>
        <dbReference type="ARBA" id="ARBA00023136"/>
    </source>
</evidence>
<dbReference type="InterPro" id="IPR036640">
    <property type="entry name" value="ABC1_TM_sf"/>
</dbReference>
<organism evidence="10 11">
    <name type="scientific">Chondromyces apiculatus DSM 436</name>
    <dbReference type="NCBI Taxonomy" id="1192034"/>
    <lineage>
        <taxon>Bacteria</taxon>
        <taxon>Pseudomonadati</taxon>
        <taxon>Myxococcota</taxon>
        <taxon>Polyangia</taxon>
        <taxon>Polyangiales</taxon>
        <taxon>Polyangiaceae</taxon>
        <taxon>Chondromyces</taxon>
    </lineage>
</organism>
<evidence type="ECO:0000256" key="2">
    <source>
        <dbReference type="ARBA" id="ARBA00022692"/>
    </source>
</evidence>